<dbReference type="EMBL" id="VUAZ01000019">
    <property type="protein sequence ID" value="MPR01338.1"/>
    <property type="molecule type" value="Genomic_DNA"/>
</dbReference>
<accession>A0A5N7KGT9</accession>
<dbReference type="RefSeq" id="WP_152745694.1">
    <property type="nucleotide sequence ID" value="NZ_VUAZ01000019.1"/>
</dbReference>
<evidence type="ECO:0000313" key="2">
    <source>
        <dbReference type="Proteomes" id="UP000326112"/>
    </source>
</evidence>
<comment type="caution">
    <text evidence="1">The sequence shown here is derived from an EMBL/GenBank/DDBJ whole genome shotgun (WGS) entry which is preliminary data.</text>
</comment>
<reference evidence="1 2" key="1">
    <citation type="journal article" date="2020" name="Int. J. Syst. Evol. Microbiol.">
        <title>Pseudomonas kitaguniensis sp. nov., a pathogen causing bacterial rot of Welsh onion in Japan.</title>
        <authorList>
            <person name="Sawada H."/>
            <person name="Fujikawa T."/>
            <person name="Nishiwaki Y."/>
            <person name="Horita H."/>
        </authorList>
    </citation>
    <scope>NUCLEOTIDE SEQUENCE [LARGE SCALE GENOMIC DNA]</scope>
    <source>
        <strain evidence="1 2">MAFF 212408</strain>
    </source>
</reference>
<proteinExistence type="predicted"/>
<protein>
    <submittedName>
        <fullName evidence="1">Uncharacterized protein</fullName>
    </submittedName>
</protein>
<keyword evidence="2" id="KW-1185">Reference proteome</keyword>
<organism evidence="1 2">
    <name type="scientific">Pseudomonas kitaguniensis</name>
    <dbReference type="NCBI Taxonomy" id="2607908"/>
    <lineage>
        <taxon>Bacteria</taxon>
        <taxon>Pseudomonadati</taxon>
        <taxon>Pseudomonadota</taxon>
        <taxon>Gammaproteobacteria</taxon>
        <taxon>Pseudomonadales</taxon>
        <taxon>Pseudomonadaceae</taxon>
        <taxon>Pseudomonas</taxon>
    </lineage>
</organism>
<dbReference type="Proteomes" id="UP000326112">
    <property type="component" value="Unassembled WGS sequence"/>
</dbReference>
<gene>
    <name evidence="1" type="ORF">F0169_04150</name>
</gene>
<evidence type="ECO:0000313" key="1">
    <source>
        <dbReference type="EMBL" id="MPR01338.1"/>
    </source>
</evidence>
<reference evidence="1 2" key="2">
    <citation type="journal article" date="2023" name="Plant Pathol.">
        <title>Dismantling and reorganizing Pseudomonas marginalis sensu#lato.</title>
        <authorList>
            <person name="Sawada H."/>
            <person name="Fujikawa T."/>
            <person name="Satou M."/>
        </authorList>
    </citation>
    <scope>NUCLEOTIDE SEQUENCE [LARGE SCALE GENOMIC DNA]</scope>
    <source>
        <strain evidence="1 2">MAFF 212408</strain>
    </source>
</reference>
<name>A0A5N7KGT9_9PSED</name>
<sequence>MPMIDSKPLKPASDAYQLARHAWDDSISALAKANAVETPPLEMQRLHDDARQTLEAVFAAGAELAEEVANAIGRAERAARE</sequence>